<dbReference type="AlphaFoldDB" id="A0A383F0G7"/>
<accession>A0A383F0G7</accession>
<gene>
    <name evidence="1" type="ORF">METZ01_LOCUS515546</name>
</gene>
<name>A0A383F0G7_9ZZZZ</name>
<organism evidence="1">
    <name type="scientific">marine metagenome</name>
    <dbReference type="NCBI Taxonomy" id="408172"/>
    <lineage>
        <taxon>unclassified sequences</taxon>
        <taxon>metagenomes</taxon>
        <taxon>ecological metagenomes</taxon>
    </lineage>
</organism>
<protein>
    <submittedName>
        <fullName evidence="1">Uncharacterized protein</fullName>
    </submittedName>
</protein>
<evidence type="ECO:0000313" key="1">
    <source>
        <dbReference type="EMBL" id="SVE62692.1"/>
    </source>
</evidence>
<proteinExistence type="predicted"/>
<dbReference type="EMBL" id="UINC01230531">
    <property type="protein sequence ID" value="SVE62692.1"/>
    <property type="molecule type" value="Genomic_DNA"/>
</dbReference>
<reference evidence="1" key="1">
    <citation type="submission" date="2018-05" db="EMBL/GenBank/DDBJ databases">
        <authorList>
            <person name="Lanie J.A."/>
            <person name="Ng W.-L."/>
            <person name="Kazmierczak K.M."/>
            <person name="Andrzejewski T.M."/>
            <person name="Davidsen T.M."/>
            <person name="Wayne K.J."/>
            <person name="Tettelin H."/>
            <person name="Glass J.I."/>
            <person name="Rusch D."/>
            <person name="Podicherti R."/>
            <person name="Tsui H.-C.T."/>
            <person name="Winkler M.E."/>
        </authorList>
    </citation>
    <scope>NUCLEOTIDE SEQUENCE</scope>
</reference>
<sequence>MVLGWRQEGAFFPDEDRVLRKLRQALDEKAPLQLSRLQIQIVHGWAEEELGGPYGGGEVVNPDEAAVLGKIRDALGFSD</sequence>